<reference evidence="2" key="1">
    <citation type="submission" date="2016-12" db="EMBL/GenBank/DDBJ databases">
        <title>Discovery of methanogenic haloarchaea.</title>
        <authorList>
            <person name="Sorokin D.Y."/>
            <person name="Makarova K.S."/>
            <person name="Abbas B."/>
            <person name="Ferrer M."/>
            <person name="Golyshin P.N."/>
        </authorList>
    </citation>
    <scope>NUCLEOTIDE SEQUENCE [LARGE SCALE GENOMIC DNA]</scope>
    <source>
        <strain evidence="2">HMET1</strain>
    </source>
</reference>
<accession>A0A1Q6DUR0</accession>
<gene>
    <name evidence="2" type="ORF">BTN85_0568</name>
</gene>
<evidence type="ECO:0000256" key="1">
    <source>
        <dbReference type="ARBA" id="ARBA00022679"/>
    </source>
</evidence>
<dbReference type="GO" id="GO:0016765">
    <property type="term" value="F:transferase activity, transferring alkyl or aryl (other than methyl) groups"/>
    <property type="evidence" value="ECO:0007669"/>
    <property type="project" value="InterPro"/>
</dbReference>
<evidence type="ECO:0000313" key="3">
    <source>
        <dbReference type="Proteomes" id="UP000185744"/>
    </source>
</evidence>
<dbReference type="Gene3D" id="3.40.1180.10">
    <property type="entry name" value="Decaprenyl diphosphate synthase-like"/>
    <property type="match status" value="1"/>
</dbReference>
<organism evidence="2 3">
    <name type="scientific">Methanohalarchaeum thermophilum</name>
    <dbReference type="NCBI Taxonomy" id="1903181"/>
    <lineage>
        <taxon>Archaea</taxon>
        <taxon>Methanobacteriati</taxon>
        <taxon>Methanobacteriota</taxon>
        <taxon>Methanonatronarchaeia</taxon>
        <taxon>Methanonatronarchaeales</taxon>
        <taxon>Methanonatronarchaeaceae</taxon>
        <taxon>Candidatus Methanohalarchaeum</taxon>
    </lineage>
</organism>
<dbReference type="SUPFAM" id="SSF64005">
    <property type="entry name" value="Undecaprenyl diphosphate synthase"/>
    <property type="match status" value="1"/>
</dbReference>
<dbReference type="AlphaFoldDB" id="A0A1Q6DUR0"/>
<dbReference type="EMBL" id="MSDW01000001">
    <property type="protein sequence ID" value="OKY78083.1"/>
    <property type="molecule type" value="Genomic_DNA"/>
</dbReference>
<dbReference type="Pfam" id="PF01255">
    <property type="entry name" value="Prenyltransf"/>
    <property type="match status" value="1"/>
</dbReference>
<comment type="caution">
    <text evidence="2">The sequence shown here is derived from an EMBL/GenBank/DDBJ whole genome shotgun (WGS) entry which is preliminary data.</text>
</comment>
<dbReference type="InterPro" id="IPR001441">
    <property type="entry name" value="UPP_synth-like"/>
</dbReference>
<keyword evidence="3" id="KW-1185">Reference proteome</keyword>
<dbReference type="Proteomes" id="UP000185744">
    <property type="component" value="Unassembled WGS sequence"/>
</dbReference>
<evidence type="ECO:0000313" key="2">
    <source>
        <dbReference type="EMBL" id="OKY78083.1"/>
    </source>
</evidence>
<protein>
    <submittedName>
        <fullName evidence="2">Undecaprenyl pyrophosphate synthase UppS</fullName>
    </submittedName>
</protein>
<keyword evidence="1" id="KW-0808">Transferase</keyword>
<sequence length="167" mass="19544">MAGECEIESLAIVDDSNELEEFRRVLDADKWVEEFNIGEIIFGFPNVREEIKRDLKKINERTKREIKLIFVNGREEVTKAVKNALMKILNVNNGLECSRGKLIQDNLDINTELDILVKIGAETAPNCFIWQSSYAELFYVDDWGSLDREKIQEIINEFKERERRFGR</sequence>
<dbReference type="InterPro" id="IPR036424">
    <property type="entry name" value="UPP_synth-like_sf"/>
</dbReference>
<name>A0A1Q6DUR0_METT1</name>
<dbReference type="STRING" id="1903181.BTN85_0568"/>
<dbReference type="InParanoid" id="A0A1Q6DUR0"/>
<proteinExistence type="predicted"/>